<dbReference type="InterPro" id="IPR002625">
    <property type="entry name" value="Smr_dom"/>
</dbReference>
<dbReference type="EMBL" id="QFQS01000002">
    <property type="protein sequence ID" value="PZQ97696.1"/>
    <property type="molecule type" value="Genomic_DNA"/>
</dbReference>
<protein>
    <submittedName>
        <fullName evidence="2">DNA mismatch repair protein MutS</fullName>
    </submittedName>
</protein>
<name>A0A2W5S6Y6_CERSP</name>
<dbReference type="Pfam" id="PF01713">
    <property type="entry name" value="Smr"/>
    <property type="match status" value="1"/>
</dbReference>
<dbReference type="AlphaFoldDB" id="A0A2W5S6Y6"/>
<dbReference type="InterPro" id="IPR036063">
    <property type="entry name" value="Smr_dom_sf"/>
</dbReference>
<reference evidence="2 3" key="1">
    <citation type="submission" date="2017-08" db="EMBL/GenBank/DDBJ databases">
        <title>Infants hospitalized years apart are colonized by the same room-sourced microbial strains.</title>
        <authorList>
            <person name="Brooks B."/>
            <person name="Olm M.R."/>
            <person name="Firek B.A."/>
            <person name="Baker R."/>
            <person name="Thomas B.C."/>
            <person name="Morowitz M.J."/>
            <person name="Banfield J.F."/>
        </authorList>
    </citation>
    <scope>NUCLEOTIDE SEQUENCE [LARGE SCALE GENOMIC DNA]</scope>
    <source>
        <strain evidence="2">S2_003_000_R2_11</strain>
    </source>
</reference>
<gene>
    <name evidence="2" type="ORF">DI533_11015</name>
</gene>
<evidence type="ECO:0000313" key="3">
    <source>
        <dbReference type="Proteomes" id="UP000248975"/>
    </source>
</evidence>
<dbReference type="Gene3D" id="3.30.1370.110">
    <property type="match status" value="1"/>
</dbReference>
<dbReference type="SMART" id="SM00463">
    <property type="entry name" value="SMR"/>
    <property type="match status" value="1"/>
</dbReference>
<feature type="domain" description="Smr" evidence="1">
    <location>
        <begin position="99"/>
        <end position="189"/>
    </location>
</feature>
<dbReference type="PANTHER" id="PTHR35562:SF2">
    <property type="entry name" value="DNA ENDONUCLEASE SMRA-RELATED"/>
    <property type="match status" value="1"/>
</dbReference>
<dbReference type="PANTHER" id="PTHR35562">
    <property type="entry name" value="DNA ENDONUCLEASE SMRA-RELATED"/>
    <property type="match status" value="1"/>
</dbReference>
<evidence type="ECO:0000259" key="1">
    <source>
        <dbReference type="PROSITE" id="PS50828"/>
    </source>
</evidence>
<evidence type="ECO:0000313" key="2">
    <source>
        <dbReference type="EMBL" id="PZQ97696.1"/>
    </source>
</evidence>
<dbReference type="SUPFAM" id="SSF160443">
    <property type="entry name" value="SMR domain-like"/>
    <property type="match status" value="1"/>
</dbReference>
<organism evidence="2 3">
    <name type="scientific">Cereibacter sphaeroides</name>
    <name type="common">Rhodobacter sphaeroides</name>
    <dbReference type="NCBI Taxonomy" id="1063"/>
    <lineage>
        <taxon>Bacteria</taxon>
        <taxon>Pseudomonadati</taxon>
        <taxon>Pseudomonadota</taxon>
        <taxon>Alphaproteobacteria</taxon>
        <taxon>Rhodobacterales</taxon>
        <taxon>Paracoccaceae</taxon>
        <taxon>Cereibacter</taxon>
    </lineage>
</organism>
<accession>A0A2W5S6Y6</accession>
<proteinExistence type="predicted"/>
<dbReference type="Proteomes" id="UP000248975">
    <property type="component" value="Unassembled WGS sequence"/>
</dbReference>
<sequence length="192" mass="21173">MTRRRQLRPEEQELWQVVARTAQPMHPQLNHTPTLDLPIITARPKPAEEALLPAFSIGEKARALPAFDLSASTPTSPLRMDAKAFSRMKRGKLSPEARIDLHGLTLAEAMPELVSFILNAHSNGLRLVLVITGKGKRGDGDGPIPQRPGVLRHQVPHWLSRPPLSAAVLQVTEAHLRHGGAGALYVYLRRRG</sequence>
<comment type="caution">
    <text evidence="2">The sequence shown here is derived from an EMBL/GenBank/DDBJ whole genome shotgun (WGS) entry which is preliminary data.</text>
</comment>
<dbReference type="PROSITE" id="PS50828">
    <property type="entry name" value="SMR"/>
    <property type="match status" value="1"/>
</dbReference>